<dbReference type="EMBL" id="AVPE01000005">
    <property type="protein sequence ID" value="KGX92549.1"/>
    <property type="molecule type" value="Genomic_DNA"/>
</dbReference>
<organism evidence="4 5">
    <name type="scientific">Pontibacillus halophilus JSM 076056 = DSM 19796</name>
    <dbReference type="NCBI Taxonomy" id="1385510"/>
    <lineage>
        <taxon>Bacteria</taxon>
        <taxon>Bacillati</taxon>
        <taxon>Bacillota</taxon>
        <taxon>Bacilli</taxon>
        <taxon>Bacillales</taxon>
        <taxon>Bacillaceae</taxon>
        <taxon>Pontibacillus</taxon>
    </lineage>
</organism>
<evidence type="ECO:0000256" key="1">
    <source>
        <dbReference type="ARBA" id="ARBA00022723"/>
    </source>
</evidence>
<evidence type="ECO:0000256" key="2">
    <source>
        <dbReference type="ARBA" id="ARBA00022801"/>
    </source>
</evidence>
<protein>
    <submittedName>
        <fullName evidence="4">Metallophosphoesterase</fullName>
    </submittedName>
</protein>
<dbReference type="SUPFAM" id="SSF56300">
    <property type="entry name" value="Metallo-dependent phosphatases"/>
    <property type="match status" value="1"/>
</dbReference>
<dbReference type="GO" id="GO:0046872">
    <property type="term" value="F:metal ion binding"/>
    <property type="evidence" value="ECO:0007669"/>
    <property type="project" value="UniProtKB-KW"/>
</dbReference>
<evidence type="ECO:0000259" key="3">
    <source>
        <dbReference type="Pfam" id="PF00149"/>
    </source>
</evidence>
<dbReference type="InterPro" id="IPR029052">
    <property type="entry name" value="Metallo-depent_PP-like"/>
</dbReference>
<dbReference type="GO" id="GO:0008758">
    <property type="term" value="F:UDP-2,3-diacylglucosamine hydrolase activity"/>
    <property type="evidence" value="ECO:0007669"/>
    <property type="project" value="TreeGrafter"/>
</dbReference>
<dbReference type="AlphaFoldDB" id="A0A0A5GKR7"/>
<dbReference type="Pfam" id="PF00149">
    <property type="entry name" value="Metallophos"/>
    <property type="match status" value="1"/>
</dbReference>
<feature type="domain" description="Calcineurin-like phosphoesterase" evidence="3">
    <location>
        <begin position="21"/>
        <end position="177"/>
    </location>
</feature>
<evidence type="ECO:0000313" key="4">
    <source>
        <dbReference type="EMBL" id="KGX92549.1"/>
    </source>
</evidence>
<dbReference type="eggNOG" id="COG1408">
    <property type="taxonomic scope" value="Bacteria"/>
</dbReference>
<gene>
    <name evidence="4" type="ORF">N781_14515</name>
</gene>
<dbReference type="GO" id="GO:0016020">
    <property type="term" value="C:membrane"/>
    <property type="evidence" value="ECO:0007669"/>
    <property type="project" value="GOC"/>
</dbReference>
<dbReference type="InterPro" id="IPR051158">
    <property type="entry name" value="Metallophosphoesterase_sf"/>
</dbReference>
<keyword evidence="5" id="KW-1185">Reference proteome</keyword>
<keyword evidence="1" id="KW-0479">Metal-binding</keyword>
<dbReference type="Proteomes" id="UP000030528">
    <property type="component" value="Unassembled WGS sequence"/>
</dbReference>
<accession>A0A0A5GKR7</accession>
<dbReference type="InterPro" id="IPR004843">
    <property type="entry name" value="Calcineurin-like_PHP"/>
</dbReference>
<evidence type="ECO:0000313" key="5">
    <source>
        <dbReference type="Proteomes" id="UP000030528"/>
    </source>
</evidence>
<sequence length="243" mass="27868">MLPTSWLKVERVEWDTKAKKTIVQISDLHIRHLRVPMSTIERTIKDASPDYIFLTGDYIDKHPSELPKLESFLKMIERVGVETYAVLGNHDRHTNQEEAVTDLLKKYGVTVLKNEYVEKEDVVIVGIDDYALRYHNVPASFNFSNEEDKDVLVLTHDPDVVTVVDQPFHFLVSGHLHGKQVNVPFLFKLKDMGQLAKQGVYQGQHPHSKGTFYISKGIGQSALNIRFFVRSEMTIHNLNGKRT</sequence>
<reference evidence="4 5" key="1">
    <citation type="submission" date="2013-08" db="EMBL/GenBank/DDBJ databases">
        <authorList>
            <person name="Huang J."/>
            <person name="Wang G."/>
        </authorList>
    </citation>
    <scope>NUCLEOTIDE SEQUENCE [LARGE SCALE GENOMIC DNA]</scope>
    <source>
        <strain evidence="4 5">JSM 076056</strain>
    </source>
</reference>
<comment type="caution">
    <text evidence="4">The sequence shown here is derived from an EMBL/GenBank/DDBJ whole genome shotgun (WGS) entry which is preliminary data.</text>
</comment>
<proteinExistence type="predicted"/>
<dbReference type="PANTHER" id="PTHR31302:SF31">
    <property type="entry name" value="PHOSPHODIESTERASE YAEI"/>
    <property type="match status" value="1"/>
</dbReference>
<dbReference type="PANTHER" id="PTHR31302">
    <property type="entry name" value="TRANSMEMBRANE PROTEIN WITH METALLOPHOSPHOESTERASE DOMAIN-RELATED"/>
    <property type="match status" value="1"/>
</dbReference>
<dbReference type="Gene3D" id="3.60.21.10">
    <property type="match status" value="1"/>
</dbReference>
<name>A0A0A5GKR7_9BACI</name>
<dbReference type="GO" id="GO:0009245">
    <property type="term" value="P:lipid A biosynthetic process"/>
    <property type="evidence" value="ECO:0007669"/>
    <property type="project" value="TreeGrafter"/>
</dbReference>
<keyword evidence="2" id="KW-0378">Hydrolase</keyword>
<dbReference type="STRING" id="1385510.GCA_000425205_01949"/>